<dbReference type="InterPro" id="IPR027417">
    <property type="entry name" value="P-loop_NTPase"/>
</dbReference>
<dbReference type="InterPro" id="IPR002716">
    <property type="entry name" value="PIN_dom"/>
</dbReference>
<sequence>MSKKKIFVLDTNVLMHDPSSLFRFEEHDLFIPMVVLEELDGLKKGASEIARTARQVSRLLDDLVAGKDHSQIEKGIPLPTTALKKSGNGGGRHGAASTGKLFFQTQPTETSLPGILPGNKPDNSILITALAVQAAHPGRPVALVSKDINLRIKAAIVGVHTEDYHNDQVLEDTDLLYTGYTTLPADFWDKHSDKMESWQDERARACYKIRGPLVKQWHVNQFLHLPDDADDEGLDMVVQAVEGNSATLRVIRDYQHGKTPVWGIHAKNREQNFALNLLLDPEIDFVTILGTAGTGKTLLTLAAGLAQVLDETRYREIIMTRVTVPLGEDIGFLPGTEEEKMTPWMGALMDNLEVLTQPHGGGGSSNDWERQATNDILSKRIKIRSLNFMRGRTFLNRYIIIDEAQNLTAKQMKTLITRCGPGSKMICLGNLAQIDTPYLSETTSGLTYVVDRFQGWPHGGHVTLARGERSRLAAHASDIL</sequence>
<dbReference type="AlphaFoldDB" id="A0A3N0V9Y3"/>
<dbReference type="Proteomes" id="UP000282106">
    <property type="component" value="Unassembled WGS sequence"/>
</dbReference>
<dbReference type="RefSeq" id="WP_123211822.1">
    <property type="nucleotide sequence ID" value="NZ_RJVO01000004.1"/>
</dbReference>
<evidence type="ECO:0000256" key="4">
    <source>
        <dbReference type="ARBA" id="ARBA00046345"/>
    </source>
</evidence>
<dbReference type="SUPFAM" id="SSF88723">
    <property type="entry name" value="PIN domain-like"/>
    <property type="match status" value="1"/>
</dbReference>
<evidence type="ECO:0000259" key="5">
    <source>
        <dbReference type="SMART" id="SM00670"/>
    </source>
</evidence>
<dbReference type="Gene3D" id="3.40.50.300">
    <property type="entry name" value="P-loop containing nucleotide triphosphate hydrolases"/>
    <property type="match status" value="1"/>
</dbReference>
<dbReference type="EMBL" id="RJVO01000004">
    <property type="protein sequence ID" value="ROH89525.1"/>
    <property type="molecule type" value="Genomic_DNA"/>
</dbReference>
<dbReference type="CDD" id="cd09883">
    <property type="entry name" value="PIN_VapC_PhoHL-ATPase"/>
    <property type="match status" value="1"/>
</dbReference>
<accession>A0A3N0V9Y3</accession>
<dbReference type="Gene3D" id="3.40.50.1010">
    <property type="entry name" value="5'-nuclease"/>
    <property type="match status" value="1"/>
</dbReference>
<dbReference type="FunFam" id="3.40.50.300:FF:000013">
    <property type="entry name" value="PhoH family ATPase"/>
    <property type="match status" value="1"/>
</dbReference>
<dbReference type="GO" id="GO:0005829">
    <property type="term" value="C:cytosol"/>
    <property type="evidence" value="ECO:0007669"/>
    <property type="project" value="TreeGrafter"/>
</dbReference>
<evidence type="ECO:0000256" key="1">
    <source>
        <dbReference type="ARBA" id="ARBA00010393"/>
    </source>
</evidence>
<dbReference type="InterPro" id="IPR051451">
    <property type="entry name" value="PhoH2-like"/>
</dbReference>
<keyword evidence="2" id="KW-0547">Nucleotide-binding</keyword>
<keyword evidence="7" id="KW-1185">Reference proteome</keyword>
<reference evidence="6 7" key="1">
    <citation type="submission" date="2018-10" db="EMBL/GenBank/DDBJ databases">
        <authorList>
            <person name="Chen W.-M."/>
        </authorList>
    </citation>
    <scope>NUCLEOTIDE SEQUENCE [LARGE SCALE GENOMIC DNA]</scope>
    <source>
        <strain evidence="6 7">THS-13</strain>
    </source>
</reference>
<evidence type="ECO:0000313" key="6">
    <source>
        <dbReference type="EMBL" id="ROH89525.1"/>
    </source>
</evidence>
<dbReference type="InterPro" id="IPR029060">
    <property type="entry name" value="PIN-like_dom_sf"/>
</dbReference>
<dbReference type="PANTHER" id="PTHR30473">
    <property type="entry name" value="PROTEIN PHOH"/>
    <property type="match status" value="1"/>
</dbReference>
<dbReference type="Pfam" id="PF13638">
    <property type="entry name" value="PIN_4"/>
    <property type="match status" value="1"/>
</dbReference>
<dbReference type="PANTHER" id="PTHR30473:SF2">
    <property type="entry name" value="PIN DOMAIN-CONTAINING PROTEIN"/>
    <property type="match status" value="1"/>
</dbReference>
<dbReference type="InParanoid" id="A0A3N0V9Y3"/>
<evidence type="ECO:0000256" key="3">
    <source>
        <dbReference type="ARBA" id="ARBA00022840"/>
    </source>
</evidence>
<proteinExistence type="inferred from homology"/>
<keyword evidence="3" id="KW-0067">ATP-binding</keyword>
<dbReference type="Pfam" id="PF02562">
    <property type="entry name" value="PhoH"/>
    <property type="match status" value="1"/>
</dbReference>
<comment type="similarity">
    <text evidence="1">Belongs to the PhoH family.</text>
</comment>
<protein>
    <submittedName>
        <fullName evidence="6">PhoH family protein</fullName>
    </submittedName>
</protein>
<gene>
    <name evidence="6" type="ORF">ED208_10355</name>
</gene>
<name>A0A3N0V9Y3_9GAMM</name>
<evidence type="ECO:0000313" key="7">
    <source>
        <dbReference type="Proteomes" id="UP000282106"/>
    </source>
</evidence>
<organism evidence="6 7">
    <name type="scientific">Stagnimonas aquatica</name>
    <dbReference type="NCBI Taxonomy" id="2689987"/>
    <lineage>
        <taxon>Bacteria</taxon>
        <taxon>Pseudomonadati</taxon>
        <taxon>Pseudomonadota</taxon>
        <taxon>Gammaproteobacteria</taxon>
        <taxon>Nevskiales</taxon>
        <taxon>Nevskiaceae</taxon>
        <taxon>Stagnimonas</taxon>
    </lineage>
</organism>
<evidence type="ECO:0000256" key="2">
    <source>
        <dbReference type="ARBA" id="ARBA00022741"/>
    </source>
</evidence>
<comment type="similarity">
    <text evidence="4">In the N-terminal section; belongs to the PINc/VapC protein family.</text>
</comment>
<dbReference type="SMART" id="SM00670">
    <property type="entry name" value="PINc"/>
    <property type="match status" value="1"/>
</dbReference>
<feature type="domain" description="PIN" evidence="5">
    <location>
        <begin position="5"/>
        <end position="152"/>
    </location>
</feature>
<comment type="caution">
    <text evidence="6">The sequence shown here is derived from an EMBL/GenBank/DDBJ whole genome shotgun (WGS) entry which is preliminary data.</text>
</comment>
<dbReference type="SUPFAM" id="SSF52540">
    <property type="entry name" value="P-loop containing nucleoside triphosphate hydrolases"/>
    <property type="match status" value="1"/>
</dbReference>
<dbReference type="GO" id="GO:0005524">
    <property type="term" value="F:ATP binding"/>
    <property type="evidence" value="ECO:0007669"/>
    <property type="project" value="UniProtKB-KW"/>
</dbReference>
<dbReference type="InterPro" id="IPR003714">
    <property type="entry name" value="PhoH"/>
</dbReference>